<dbReference type="Proteomes" id="UP000664466">
    <property type="component" value="Unassembled WGS sequence"/>
</dbReference>
<dbReference type="InterPro" id="IPR051533">
    <property type="entry name" value="WaaL-like"/>
</dbReference>
<dbReference type="EMBL" id="JAFMPM010000008">
    <property type="protein sequence ID" value="MBO0614341.1"/>
    <property type="molecule type" value="Genomic_DNA"/>
</dbReference>
<evidence type="ECO:0000256" key="2">
    <source>
        <dbReference type="ARBA" id="ARBA00022692"/>
    </source>
</evidence>
<evidence type="ECO:0000313" key="9">
    <source>
        <dbReference type="Proteomes" id="UP000664466"/>
    </source>
</evidence>
<name>A0A8B0SCW2_9GAMM</name>
<keyword evidence="4 5" id="KW-0472">Membrane</keyword>
<feature type="transmembrane region" description="Helical" evidence="5">
    <location>
        <begin position="188"/>
        <end position="207"/>
    </location>
</feature>
<evidence type="ECO:0000256" key="4">
    <source>
        <dbReference type="ARBA" id="ARBA00023136"/>
    </source>
</evidence>
<feature type="transmembrane region" description="Helical" evidence="5">
    <location>
        <begin position="60"/>
        <end position="81"/>
    </location>
</feature>
<feature type="transmembrane region" description="Helical" evidence="5">
    <location>
        <begin position="416"/>
        <end position="434"/>
    </location>
</feature>
<comment type="subcellular location">
    <subcellularLocation>
        <location evidence="1">Membrane</location>
        <topology evidence="1">Multi-pass membrane protein</topology>
    </subcellularLocation>
</comment>
<reference evidence="8" key="2">
    <citation type="submission" date="2021-04" db="EMBL/GenBank/DDBJ databases">
        <title>Complete Genome and methylome analysis of Thiothrix fructosivorans ATCC 49748.</title>
        <authorList>
            <person name="Fomenkov A."/>
            <person name="Sun L."/>
            <person name="Vincze T."/>
            <person name="Grabovich M.Y."/>
            <person name="Roberts R.J."/>
        </authorList>
    </citation>
    <scope>NUCLEOTIDE SEQUENCE</scope>
    <source>
        <strain evidence="8">ATCC 49748</strain>
    </source>
</reference>
<feature type="transmembrane region" description="Helical" evidence="5">
    <location>
        <begin position="121"/>
        <end position="141"/>
    </location>
</feature>
<dbReference type="GO" id="GO:0016874">
    <property type="term" value="F:ligase activity"/>
    <property type="evidence" value="ECO:0007669"/>
    <property type="project" value="UniProtKB-KW"/>
</dbReference>
<gene>
    <name evidence="8" type="ORF">J1836_011055</name>
    <name evidence="7" type="ORF">J1836_15670</name>
</gene>
<feature type="domain" description="O-antigen ligase-related" evidence="6">
    <location>
        <begin position="227"/>
        <end position="368"/>
    </location>
</feature>
<proteinExistence type="predicted"/>
<sequence>MSNAEHTPLTLAQGLLLASAGILLLPSPWLETNWHWFLLEVIGLLLGIMLLVVHRREALPIPGIVVAFIAYVSVTFALYLIPVPPDVWLALPGRDFYQDVATLLAQTGNPMGWHSLSVDPYATAQTLLSILPALVLFLATISLDTDRLYVLVRLLITVAALQATWGLIQYSGAGGSAHGSYYNRDHYSTLMEFTLPLVIALTAHHMAHRREHDEGRHKTLLAFYLAAATLIFLGGMFAMSRAGIPNLFLAIVLTPLLLSRKVRKTHAALFIVLFLALVMTLAYLTGLVPVINRFIAADPLADARWVMFTQQIEAIQQFFPLGSGPGTFGNVYTAFQPMEQVGAGFVAHAHNDYLELLLETGAIGISLLVFFLGIFLYGWYRLWQHARHPLFMLQVGAGMGLLLSLIHAFFDFNFHTIPHPLIFACLAGIFLKTLTTHKK</sequence>
<feature type="transmembrane region" description="Helical" evidence="5">
    <location>
        <begin position="219"/>
        <end position="238"/>
    </location>
</feature>
<feature type="transmembrane region" description="Helical" evidence="5">
    <location>
        <begin position="361"/>
        <end position="379"/>
    </location>
</feature>
<keyword evidence="2 5" id="KW-0812">Transmembrane</keyword>
<feature type="transmembrane region" description="Helical" evidence="5">
    <location>
        <begin position="267"/>
        <end position="291"/>
    </location>
</feature>
<keyword evidence="9" id="KW-1185">Reference proteome</keyword>
<dbReference type="EMBL" id="CP072748">
    <property type="protein sequence ID" value="QTX09186.1"/>
    <property type="molecule type" value="Genomic_DNA"/>
</dbReference>
<dbReference type="Pfam" id="PF04932">
    <property type="entry name" value="Wzy_C"/>
    <property type="match status" value="1"/>
</dbReference>
<protein>
    <submittedName>
        <fullName evidence="8">O-antigen ligase family protein</fullName>
    </submittedName>
</protein>
<evidence type="ECO:0000313" key="7">
    <source>
        <dbReference type="EMBL" id="MBO0614341.1"/>
    </source>
</evidence>
<keyword evidence="3 5" id="KW-1133">Transmembrane helix</keyword>
<dbReference type="RefSeq" id="WP_207252078.1">
    <property type="nucleotide sequence ID" value="NZ_JAFMPM010000008.1"/>
</dbReference>
<evidence type="ECO:0000259" key="6">
    <source>
        <dbReference type="Pfam" id="PF04932"/>
    </source>
</evidence>
<organism evidence="8">
    <name type="scientific">Thiothrix fructosivorans</name>
    <dbReference type="NCBI Taxonomy" id="111770"/>
    <lineage>
        <taxon>Bacteria</taxon>
        <taxon>Pseudomonadati</taxon>
        <taxon>Pseudomonadota</taxon>
        <taxon>Gammaproteobacteria</taxon>
        <taxon>Thiotrichales</taxon>
        <taxon>Thiotrichaceae</taxon>
        <taxon>Thiothrix</taxon>
    </lineage>
</organism>
<feature type="transmembrane region" description="Helical" evidence="5">
    <location>
        <begin position="391"/>
        <end position="410"/>
    </location>
</feature>
<dbReference type="InterPro" id="IPR007016">
    <property type="entry name" value="O-antigen_ligase-rel_domated"/>
</dbReference>
<dbReference type="GO" id="GO:0016020">
    <property type="term" value="C:membrane"/>
    <property type="evidence" value="ECO:0007669"/>
    <property type="project" value="UniProtKB-SubCell"/>
</dbReference>
<evidence type="ECO:0000256" key="1">
    <source>
        <dbReference type="ARBA" id="ARBA00004141"/>
    </source>
</evidence>
<reference evidence="7 9" key="1">
    <citation type="submission" date="2021-03" db="EMBL/GenBank/DDBJ databases">
        <title>Draft genome and methylome analysis of Thiotrix fructosivoruns ATCC 49748.</title>
        <authorList>
            <person name="Fomenkov A."/>
            <person name="Grabovich M.Y."/>
            <person name="Roberts R.J."/>
        </authorList>
    </citation>
    <scope>NUCLEOTIDE SEQUENCE [LARGE SCALE GENOMIC DNA]</scope>
    <source>
        <strain evidence="7 9">ATCC 49748</strain>
    </source>
</reference>
<evidence type="ECO:0000256" key="5">
    <source>
        <dbReference type="SAM" id="Phobius"/>
    </source>
</evidence>
<feature type="transmembrane region" description="Helical" evidence="5">
    <location>
        <begin position="148"/>
        <end position="168"/>
    </location>
</feature>
<dbReference type="PANTHER" id="PTHR37422:SF13">
    <property type="entry name" value="LIPOPOLYSACCHARIDE BIOSYNTHESIS PROTEIN PA4999-RELATED"/>
    <property type="match status" value="1"/>
</dbReference>
<feature type="transmembrane region" description="Helical" evidence="5">
    <location>
        <begin position="34"/>
        <end position="53"/>
    </location>
</feature>
<feature type="transmembrane region" description="Helical" evidence="5">
    <location>
        <begin position="244"/>
        <end position="260"/>
    </location>
</feature>
<accession>A0A8B0SCW2</accession>
<keyword evidence="8" id="KW-0436">Ligase</keyword>
<evidence type="ECO:0000256" key="3">
    <source>
        <dbReference type="ARBA" id="ARBA00022989"/>
    </source>
</evidence>
<evidence type="ECO:0000313" key="8">
    <source>
        <dbReference type="EMBL" id="QTX09186.1"/>
    </source>
</evidence>
<dbReference type="PANTHER" id="PTHR37422">
    <property type="entry name" value="TEICHURONIC ACID BIOSYNTHESIS PROTEIN TUAE"/>
    <property type="match status" value="1"/>
</dbReference>
<dbReference type="AlphaFoldDB" id="A0A8B0SCW2"/>